<dbReference type="OrthoDB" id="5461251at2"/>
<protein>
    <recommendedName>
        <fullName evidence="4">EF-hand domain-containing protein</fullName>
    </recommendedName>
</protein>
<keyword evidence="1" id="KW-0732">Signal</keyword>
<dbReference type="EMBL" id="CP017758">
    <property type="protein sequence ID" value="AQV98859.1"/>
    <property type="molecule type" value="Genomic_DNA"/>
</dbReference>
<evidence type="ECO:0008006" key="4">
    <source>
        <dbReference type="Google" id="ProtNLM"/>
    </source>
</evidence>
<dbReference type="KEGG" id="cuh:BJN34_33820"/>
<organism evidence="2 3">
    <name type="scientific">Cupriavidus necator</name>
    <name type="common">Alcaligenes eutrophus</name>
    <name type="synonym">Ralstonia eutropha</name>
    <dbReference type="NCBI Taxonomy" id="106590"/>
    <lineage>
        <taxon>Bacteria</taxon>
        <taxon>Pseudomonadati</taxon>
        <taxon>Pseudomonadota</taxon>
        <taxon>Betaproteobacteria</taxon>
        <taxon>Burkholderiales</taxon>
        <taxon>Burkholderiaceae</taxon>
        <taxon>Cupriavidus</taxon>
    </lineage>
</organism>
<proteinExistence type="predicted"/>
<evidence type="ECO:0000313" key="2">
    <source>
        <dbReference type="EMBL" id="AQV98859.1"/>
    </source>
</evidence>
<feature type="chain" id="PRO_5013024830" description="EF-hand domain-containing protein" evidence="1">
    <location>
        <begin position="20"/>
        <end position="97"/>
    </location>
</feature>
<feature type="signal peptide" evidence="1">
    <location>
        <begin position="1"/>
        <end position="19"/>
    </location>
</feature>
<name>A0A1U9V232_CUPNE</name>
<dbReference type="InterPro" id="IPR011992">
    <property type="entry name" value="EF-hand-dom_pair"/>
</dbReference>
<dbReference type="SUPFAM" id="SSF47473">
    <property type="entry name" value="EF-hand"/>
    <property type="match status" value="1"/>
</dbReference>
<gene>
    <name evidence="2" type="ORF">BJN34_33820</name>
</gene>
<evidence type="ECO:0000313" key="3">
    <source>
        <dbReference type="Proteomes" id="UP000189627"/>
    </source>
</evidence>
<reference evidence="3" key="1">
    <citation type="submission" date="2017-02" db="EMBL/GenBank/DDBJ databases">
        <title>Complete genome sequence of Cupriavidus necator strain NH9, a 3-chlorobenzoate degrader.</title>
        <authorList>
            <person name="Moriuchi R."/>
            <person name="Dohra H."/>
            <person name="Ogawa N."/>
        </authorList>
    </citation>
    <scope>NUCLEOTIDE SEQUENCE [LARGE SCALE GENOMIC DNA]</scope>
    <source>
        <strain evidence="3">NH9</strain>
    </source>
</reference>
<dbReference type="AlphaFoldDB" id="A0A1U9V232"/>
<sequence>MKKMIAVLILCIVSAGASAQSAGMPSAGGPRVERALQQLQARFASANTTRDGKLTREQAAAGMPMVASHFDQIDTQRAGYVTLPQIEAFMRQQMMSR</sequence>
<dbReference type="RefSeq" id="WP_078201083.1">
    <property type="nucleotide sequence ID" value="NZ_CP017758.1"/>
</dbReference>
<evidence type="ECO:0000256" key="1">
    <source>
        <dbReference type="SAM" id="SignalP"/>
    </source>
</evidence>
<dbReference type="Gene3D" id="1.10.238.10">
    <property type="entry name" value="EF-hand"/>
    <property type="match status" value="1"/>
</dbReference>
<dbReference type="Proteomes" id="UP000189627">
    <property type="component" value="Chromosome 2"/>
</dbReference>
<accession>A0A1U9V232</accession>